<comment type="caution">
    <text evidence="2">The sequence shown here is derived from an EMBL/GenBank/DDBJ whole genome shotgun (WGS) entry which is preliminary data.</text>
</comment>
<keyword evidence="3" id="KW-1185">Reference proteome</keyword>
<evidence type="ECO:0000256" key="1">
    <source>
        <dbReference type="SAM" id="MobiDB-lite"/>
    </source>
</evidence>
<feature type="region of interest" description="Disordered" evidence="1">
    <location>
        <begin position="427"/>
        <end position="462"/>
    </location>
</feature>
<feature type="compositionally biased region" description="Polar residues" evidence="1">
    <location>
        <begin position="60"/>
        <end position="70"/>
    </location>
</feature>
<feature type="compositionally biased region" description="Polar residues" evidence="1">
    <location>
        <begin position="1"/>
        <end position="17"/>
    </location>
</feature>
<feature type="compositionally biased region" description="Polar residues" evidence="1">
    <location>
        <begin position="293"/>
        <end position="303"/>
    </location>
</feature>
<evidence type="ECO:0000313" key="3">
    <source>
        <dbReference type="Proteomes" id="UP001642484"/>
    </source>
</evidence>
<name>A0ABP0IVM0_9DINO</name>
<feature type="region of interest" description="Disordered" evidence="1">
    <location>
        <begin position="1"/>
        <end position="26"/>
    </location>
</feature>
<feature type="compositionally biased region" description="Polar residues" evidence="1">
    <location>
        <begin position="217"/>
        <end position="227"/>
    </location>
</feature>
<dbReference type="EMBL" id="CAXAMN010003780">
    <property type="protein sequence ID" value="CAK9006119.1"/>
    <property type="molecule type" value="Genomic_DNA"/>
</dbReference>
<protein>
    <recommendedName>
        <fullName evidence="4">C3H1-type domain-containing protein</fullName>
    </recommendedName>
</protein>
<gene>
    <name evidence="2" type="ORF">CCMP2556_LOCUS8333</name>
</gene>
<proteinExistence type="predicted"/>
<evidence type="ECO:0000313" key="2">
    <source>
        <dbReference type="EMBL" id="CAK9006119.1"/>
    </source>
</evidence>
<feature type="region of interest" description="Disordered" evidence="1">
    <location>
        <begin position="48"/>
        <end position="83"/>
    </location>
</feature>
<organism evidence="2 3">
    <name type="scientific">Durusdinium trenchii</name>
    <dbReference type="NCBI Taxonomy" id="1381693"/>
    <lineage>
        <taxon>Eukaryota</taxon>
        <taxon>Sar</taxon>
        <taxon>Alveolata</taxon>
        <taxon>Dinophyceae</taxon>
        <taxon>Suessiales</taxon>
        <taxon>Symbiodiniaceae</taxon>
        <taxon>Durusdinium</taxon>
    </lineage>
</organism>
<reference evidence="2 3" key="1">
    <citation type="submission" date="2024-02" db="EMBL/GenBank/DDBJ databases">
        <authorList>
            <person name="Chen Y."/>
            <person name="Shah S."/>
            <person name="Dougan E. K."/>
            <person name="Thang M."/>
            <person name="Chan C."/>
        </authorList>
    </citation>
    <scope>NUCLEOTIDE SEQUENCE [LARGE SCALE GENOMIC DNA]</scope>
</reference>
<evidence type="ECO:0008006" key="4">
    <source>
        <dbReference type="Google" id="ProtNLM"/>
    </source>
</evidence>
<accession>A0ABP0IVM0</accession>
<feature type="region of interest" description="Disordered" evidence="1">
    <location>
        <begin position="167"/>
        <end position="233"/>
    </location>
</feature>
<sequence>MSTSSSEEVIEPCSSTEPVEPVGVVSAPPGLGAERLVRRVSRQNLQVPGSALKGARRQRLQSTPIRSTTIHAPGDDSSSSAPLRPLLLPRYFTTEPARSSTLDFEWDTESREQLRHHMAHQLQQIQQLQLQQLSGMSPYELQQQQLLQFQQYQRALQAQQALEAPAMKQMRAQSLREPMPQPPSKALRRIASAAERGERQGPQGSQTVERSVPGAVSPSSPKSTQELSLEVTPVDSEVIAPRSSTEPVEPVGVVSAPPELGAERLVRRVSRQNLQVPGSALKGEDAAARRQRLQSTPVRSTTIHAPGDDSSSSAPLRPLLLPRSFTTEPARSSTLDFEWDTESREQLRHHMAHQLQQIHQLQLQQVSGMSQYDLQQQQLLQFQQYQRALQAQQTLEAPAMKQMRAQSLREPMPQPPSKALRRIASAAERGERQGHQGPQGVERSAPGAVSPSSPKSTQKLSLEVTPVDSEAELQVQAEEVEIVVGPTQHAVLPLSFENVWIDEQHLAVQSRSSRLSVSDVLRLKAQDRPQLQVCSFGSLLHSCQTEAPCRPCMFERVPGRCKKAWLCDFCHLHSGRKKKGAPPTGSAA</sequence>
<feature type="region of interest" description="Disordered" evidence="1">
    <location>
        <begin position="276"/>
        <end position="317"/>
    </location>
</feature>
<dbReference type="Proteomes" id="UP001642484">
    <property type="component" value="Unassembled WGS sequence"/>
</dbReference>
<feature type="compositionally biased region" description="Polar residues" evidence="1">
    <location>
        <begin position="450"/>
        <end position="460"/>
    </location>
</feature>